<gene>
    <name evidence="1" type="ORF">GA0070613_3197</name>
</gene>
<accession>A0A1C5IPL9</accession>
<keyword evidence="1" id="KW-0808">Transferase</keyword>
<dbReference type="RefSeq" id="WP_231929786.1">
    <property type="nucleotide sequence ID" value="NZ_LT607754.1"/>
</dbReference>
<dbReference type="EMBL" id="LT607754">
    <property type="protein sequence ID" value="SCG60093.1"/>
    <property type="molecule type" value="Genomic_DNA"/>
</dbReference>
<reference evidence="2" key="1">
    <citation type="submission" date="2016-06" db="EMBL/GenBank/DDBJ databases">
        <authorList>
            <person name="Varghese N."/>
            <person name="Submissions Spin"/>
        </authorList>
    </citation>
    <scope>NUCLEOTIDE SEQUENCE [LARGE SCALE GENOMIC DNA]</scope>
    <source>
        <strain evidence="2">DSM 43819</strain>
    </source>
</reference>
<dbReference type="Gene3D" id="3.90.550.10">
    <property type="entry name" value="Spore Coat Polysaccharide Biosynthesis Protein SpsA, Chain A"/>
    <property type="match status" value="1"/>
</dbReference>
<keyword evidence="2" id="KW-1185">Reference proteome</keyword>
<protein>
    <submittedName>
        <fullName evidence="1">Glycosyltransferase like family 2</fullName>
    </submittedName>
</protein>
<dbReference type="AlphaFoldDB" id="A0A1C5IPL9"/>
<dbReference type="Proteomes" id="UP000198221">
    <property type="component" value="Chromosome I"/>
</dbReference>
<evidence type="ECO:0000313" key="2">
    <source>
        <dbReference type="Proteomes" id="UP000198221"/>
    </source>
</evidence>
<name>A0A1C5IPL9_9ACTN</name>
<dbReference type="InterPro" id="IPR029044">
    <property type="entry name" value="Nucleotide-diphossugar_trans"/>
</dbReference>
<sequence length="392" mass="42154">MSAPARDQHAAFAPAPVVGGAATAAGGGLPPDRLPVEYVLPLRRSDDTGLTGLTDYLRDLTRWVDVTVVDGSASDLFARHAAAWRNLVRHVRPDPTPRGANSQVLGVLTGIGLARHEHVVIADDDVRYDEAGLRAVHELLDRVDLVRPQNHFDPLPWHAWWDTGRILLNRAFGGDWPGTLAVRRSTFRATGGYDPDVLFENLELVRTVCAYGGATATPAWLHVRRVPPTVAHFRGQRIRQAYDDQAQPVRLVAALAVLPGVAAALAARRPGLLLRAAVATVAVAEVGRRRAGGARVFPARTALAAPLWVLERGVCSWLALGRRLRGGMPYADARVRDPAHSIRTLRRRLAGNGPGDLVLWVESDVRAAGRPTAAVAGCRNEVTGSAAGRLPS</sequence>
<dbReference type="GO" id="GO:0016740">
    <property type="term" value="F:transferase activity"/>
    <property type="evidence" value="ECO:0007669"/>
    <property type="project" value="UniProtKB-KW"/>
</dbReference>
<organism evidence="1 2">
    <name type="scientific">Micromonospora inositola</name>
    <dbReference type="NCBI Taxonomy" id="47865"/>
    <lineage>
        <taxon>Bacteria</taxon>
        <taxon>Bacillati</taxon>
        <taxon>Actinomycetota</taxon>
        <taxon>Actinomycetes</taxon>
        <taxon>Micromonosporales</taxon>
        <taxon>Micromonosporaceae</taxon>
        <taxon>Micromonospora</taxon>
    </lineage>
</organism>
<dbReference type="SUPFAM" id="SSF53448">
    <property type="entry name" value="Nucleotide-diphospho-sugar transferases"/>
    <property type="match status" value="1"/>
</dbReference>
<evidence type="ECO:0000313" key="1">
    <source>
        <dbReference type="EMBL" id="SCG60093.1"/>
    </source>
</evidence>
<proteinExistence type="predicted"/>